<dbReference type="Proteomes" id="UP001601444">
    <property type="component" value="Unassembled WGS sequence"/>
</dbReference>
<sequence>MTTRRVCLLTGASTPLGDAFCRRLRDRYDIVAICGAATPAAPSQEEWFVDPLAPGADIAENRDRIFVVRADLAEPGAVARVVDLALARFGRVDLLVDLPAPPEPDAGLLDAGAAALRAGLDAEVTVPLALSAALAERVWTDVPANRAANRNIVTVCPDEVAGAAAVTRAARAALAAELARVCGPLGVRVNTLVAQGYPARVAPEPVLRAIVAVDRGDMTGAVHGLGTD</sequence>
<proteinExistence type="inferred from homology"/>
<keyword evidence="4" id="KW-1185">Reference proteome</keyword>
<dbReference type="PANTHER" id="PTHR43639:SF1">
    <property type="entry name" value="SHORT-CHAIN DEHYDROGENASE_REDUCTASE FAMILY PROTEIN"/>
    <property type="match status" value="1"/>
</dbReference>
<accession>A0ABW6PG09</accession>
<dbReference type="SUPFAM" id="SSF51735">
    <property type="entry name" value="NAD(P)-binding Rossmann-fold domains"/>
    <property type="match status" value="1"/>
</dbReference>
<organism evidence="3 4">
    <name type="scientific">Nocardia thailandica</name>
    <dbReference type="NCBI Taxonomy" id="257275"/>
    <lineage>
        <taxon>Bacteria</taxon>
        <taxon>Bacillati</taxon>
        <taxon>Actinomycetota</taxon>
        <taxon>Actinomycetes</taxon>
        <taxon>Mycobacteriales</taxon>
        <taxon>Nocardiaceae</taxon>
        <taxon>Nocardia</taxon>
    </lineage>
</organism>
<evidence type="ECO:0000313" key="4">
    <source>
        <dbReference type="Proteomes" id="UP001601444"/>
    </source>
</evidence>
<comment type="similarity">
    <text evidence="1">Belongs to the short-chain dehydrogenases/reductases (SDR) family.</text>
</comment>
<dbReference type="Gene3D" id="3.40.50.720">
    <property type="entry name" value="NAD(P)-binding Rossmann-like Domain"/>
    <property type="match status" value="1"/>
</dbReference>
<dbReference type="RefSeq" id="WP_387698629.1">
    <property type="nucleotide sequence ID" value="NZ_JBIAMX010000001.1"/>
</dbReference>
<dbReference type="PANTHER" id="PTHR43639">
    <property type="entry name" value="OXIDOREDUCTASE, SHORT-CHAIN DEHYDROGENASE/REDUCTASE FAMILY (AFU_ORTHOLOGUE AFUA_5G02870)"/>
    <property type="match status" value="1"/>
</dbReference>
<reference evidence="3 4" key="1">
    <citation type="submission" date="2024-10" db="EMBL/GenBank/DDBJ databases">
        <title>The Natural Products Discovery Center: Release of the First 8490 Sequenced Strains for Exploring Actinobacteria Biosynthetic Diversity.</title>
        <authorList>
            <person name="Kalkreuter E."/>
            <person name="Kautsar S.A."/>
            <person name="Yang D."/>
            <person name="Bader C.D."/>
            <person name="Teijaro C.N."/>
            <person name="Fluegel L."/>
            <person name="Davis C.M."/>
            <person name="Simpson J.R."/>
            <person name="Lauterbach L."/>
            <person name="Steele A.D."/>
            <person name="Gui C."/>
            <person name="Meng S."/>
            <person name="Li G."/>
            <person name="Viehrig K."/>
            <person name="Ye F."/>
            <person name="Su P."/>
            <person name="Kiefer A.F."/>
            <person name="Nichols A."/>
            <person name="Cepeda A.J."/>
            <person name="Yan W."/>
            <person name="Fan B."/>
            <person name="Jiang Y."/>
            <person name="Adhikari A."/>
            <person name="Zheng C.-J."/>
            <person name="Schuster L."/>
            <person name="Cowan T.M."/>
            <person name="Smanski M.J."/>
            <person name="Chevrette M.G."/>
            <person name="De Carvalho L.P.S."/>
            <person name="Shen B."/>
        </authorList>
    </citation>
    <scope>NUCLEOTIDE SEQUENCE [LARGE SCALE GENOMIC DNA]</scope>
    <source>
        <strain evidence="3 4">NPDC004045</strain>
    </source>
</reference>
<gene>
    <name evidence="3" type="ORF">ACFYTF_00690</name>
</gene>
<evidence type="ECO:0000256" key="1">
    <source>
        <dbReference type="ARBA" id="ARBA00006484"/>
    </source>
</evidence>
<name>A0ABW6PG09_9NOCA</name>
<dbReference type="InterPro" id="IPR036291">
    <property type="entry name" value="NAD(P)-bd_dom_sf"/>
</dbReference>
<protein>
    <submittedName>
        <fullName evidence="3">SDR family NAD(P)-dependent oxidoreductase</fullName>
    </submittedName>
</protein>
<comment type="caution">
    <text evidence="3">The sequence shown here is derived from an EMBL/GenBank/DDBJ whole genome shotgun (WGS) entry which is preliminary data.</text>
</comment>
<keyword evidence="2" id="KW-0560">Oxidoreductase</keyword>
<evidence type="ECO:0000256" key="2">
    <source>
        <dbReference type="ARBA" id="ARBA00023002"/>
    </source>
</evidence>
<evidence type="ECO:0000313" key="3">
    <source>
        <dbReference type="EMBL" id="MFF0541337.1"/>
    </source>
</evidence>
<dbReference type="EMBL" id="JBIAMX010000001">
    <property type="protein sequence ID" value="MFF0541337.1"/>
    <property type="molecule type" value="Genomic_DNA"/>
</dbReference>